<comment type="caution">
    <text evidence="1">The sequence shown here is derived from an EMBL/GenBank/DDBJ whole genome shotgun (WGS) entry which is preliminary data.</text>
</comment>
<proteinExistence type="predicted"/>
<sequence length="137" mass="16039">MQTLKTFITTYITQLREFDVNSDYFCLVDTIHTLFGAIQYMFETYLCCSMMDTLQTENKRIAEYVYVIDWLSVCRRTSDSQRKSAKCIRQNALLLQLQIHEGLKIRAGNMFTVERETFANLMRVVYSLLTFILGQTG</sequence>
<keyword evidence="2" id="KW-1185">Reference proteome</keyword>
<evidence type="ECO:0008006" key="3">
    <source>
        <dbReference type="Google" id="ProtNLM"/>
    </source>
</evidence>
<name>A0ABD1CL73_CULPP</name>
<dbReference type="EMBL" id="JBEHCU010011148">
    <property type="protein sequence ID" value="KAL1377149.1"/>
    <property type="molecule type" value="Genomic_DNA"/>
</dbReference>
<reference evidence="1 2" key="1">
    <citation type="submission" date="2024-05" db="EMBL/GenBank/DDBJ databases">
        <title>Culex pipiens pipiens assembly and annotation.</title>
        <authorList>
            <person name="Alout H."/>
            <person name="Durand T."/>
        </authorList>
    </citation>
    <scope>NUCLEOTIDE SEQUENCE [LARGE SCALE GENOMIC DNA]</scope>
    <source>
        <strain evidence="1">HA-2024</strain>
        <tissue evidence="1">Whole body</tissue>
    </source>
</reference>
<dbReference type="Proteomes" id="UP001562425">
    <property type="component" value="Unassembled WGS sequence"/>
</dbReference>
<evidence type="ECO:0000313" key="2">
    <source>
        <dbReference type="Proteomes" id="UP001562425"/>
    </source>
</evidence>
<organism evidence="1 2">
    <name type="scientific">Culex pipiens pipiens</name>
    <name type="common">Northern house mosquito</name>
    <dbReference type="NCBI Taxonomy" id="38569"/>
    <lineage>
        <taxon>Eukaryota</taxon>
        <taxon>Metazoa</taxon>
        <taxon>Ecdysozoa</taxon>
        <taxon>Arthropoda</taxon>
        <taxon>Hexapoda</taxon>
        <taxon>Insecta</taxon>
        <taxon>Pterygota</taxon>
        <taxon>Neoptera</taxon>
        <taxon>Endopterygota</taxon>
        <taxon>Diptera</taxon>
        <taxon>Nematocera</taxon>
        <taxon>Culicoidea</taxon>
        <taxon>Culicidae</taxon>
        <taxon>Culicinae</taxon>
        <taxon>Culicini</taxon>
        <taxon>Culex</taxon>
        <taxon>Culex</taxon>
    </lineage>
</organism>
<evidence type="ECO:0000313" key="1">
    <source>
        <dbReference type="EMBL" id="KAL1377149.1"/>
    </source>
</evidence>
<protein>
    <recommendedName>
        <fullName evidence="3">Odorant receptor</fullName>
    </recommendedName>
</protein>
<gene>
    <name evidence="1" type="ORF">pipiens_001551</name>
</gene>
<accession>A0ABD1CL73</accession>
<dbReference type="AlphaFoldDB" id="A0ABD1CL73"/>